<protein>
    <submittedName>
        <fullName evidence="1">Uncharacterized protein</fullName>
    </submittedName>
</protein>
<evidence type="ECO:0000313" key="2">
    <source>
        <dbReference type="EMBL" id="WVW79303.1"/>
    </source>
</evidence>
<accession>A0A1B9G7G9</accession>
<proteinExistence type="predicted"/>
<gene>
    <name evidence="1" type="ORF">I302_04644</name>
    <name evidence="2" type="ORF">I302_101270</name>
</gene>
<dbReference type="VEuPathDB" id="FungiDB:I302_04644"/>
<dbReference type="EMBL" id="CP144541">
    <property type="protein sequence ID" value="WVW79303.1"/>
    <property type="molecule type" value="Genomic_DNA"/>
</dbReference>
<keyword evidence="3" id="KW-1185">Reference proteome</keyword>
<name>A0A1B9G7G9_9TREE</name>
<reference evidence="2" key="4">
    <citation type="submission" date="2024-02" db="EMBL/GenBank/DDBJ databases">
        <title>Comparative genomics of Cryptococcus and Kwoniella reveals pathogenesis evolution and contrasting modes of karyotype evolution via chromosome fusion or intercentromeric recombination.</title>
        <authorList>
            <person name="Coelho M.A."/>
            <person name="David-Palma M."/>
            <person name="Shea T."/>
            <person name="Bowers K."/>
            <person name="McGinley-Smith S."/>
            <person name="Mohammad A.W."/>
            <person name="Gnirke A."/>
            <person name="Yurkov A.M."/>
            <person name="Nowrousian M."/>
            <person name="Sun S."/>
            <person name="Cuomo C.A."/>
            <person name="Heitman J."/>
        </authorList>
    </citation>
    <scope>NUCLEOTIDE SEQUENCE</scope>
    <source>
        <strain evidence="2">CBS 10118</strain>
    </source>
</reference>
<evidence type="ECO:0000313" key="1">
    <source>
        <dbReference type="EMBL" id="OCF26953.1"/>
    </source>
</evidence>
<reference evidence="1" key="3">
    <citation type="submission" date="2014-01" db="EMBL/GenBank/DDBJ databases">
        <title>Evolution of pathogenesis and genome organization in the Tremellales.</title>
        <authorList>
            <person name="Cuomo C."/>
            <person name="Litvintseva A."/>
            <person name="Heitman J."/>
            <person name="Chen Y."/>
            <person name="Sun S."/>
            <person name="Springer D."/>
            <person name="Dromer F."/>
            <person name="Young S."/>
            <person name="Zeng Q."/>
            <person name="Chapman S."/>
            <person name="Gujja S."/>
            <person name="Saif S."/>
            <person name="Birren B."/>
        </authorList>
    </citation>
    <scope>NUCLEOTIDE SEQUENCE</scope>
    <source>
        <strain evidence="1">CBS 10118</strain>
    </source>
</reference>
<dbReference type="Proteomes" id="UP000092730">
    <property type="component" value="Chromosome 1"/>
</dbReference>
<dbReference type="KEGG" id="kbi:30209043"/>
<evidence type="ECO:0000313" key="3">
    <source>
        <dbReference type="Proteomes" id="UP000092730"/>
    </source>
</evidence>
<reference evidence="2" key="2">
    <citation type="submission" date="2013-07" db="EMBL/GenBank/DDBJ databases">
        <authorList>
            <consortium name="The Broad Institute Genome Sequencing Platform"/>
            <person name="Cuomo C."/>
            <person name="Litvintseva A."/>
            <person name="Chen Y."/>
            <person name="Heitman J."/>
            <person name="Sun S."/>
            <person name="Springer D."/>
            <person name="Dromer F."/>
            <person name="Young S.K."/>
            <person name="Zeng Q."/>
            <person name="Gargeya S."/>
            <person name="Fitzgerald M."/>
            <person name="Abouelleil A."/>
            <person name="Alvarado L."/>
            <person name="Berlin A.M."/>
            <person name="Chapman S.B."/>
            <person name="Dewar J."/>
            <person name="Goldberg J."/>
            <person name="Griggs A."/>
            <person name="Gujja S."/>
            <person name="Hansen M."/>
            <person name="Howarth C."/>
            <person name="Imamovic A."/>
            <person name="Larimer J."/>
            <person name="McCowan C."/>
            <person name="Murphy C."/>
            <person name="Pearson M."/>
            <person name="Priest M."/>
            <person name="Roberts A."/>
            <person name="Saif S."/>
            <person name="Shea T."/>
            <person name="Sykes S."/>
            <person name="Wortman J."/>
            <person name="Nusbaum C."/>
            <person name="Birren B."/>
        </authorList>
    </citation>
    <scope>NUCLEOTIDE SEQUENCE</scope>
    <source>
        <strain evidence="2">CBS 10118</strain>
    </source>
</reference>
<dbReference type="GeneID" id="30209043"/>
<organism evidence="1">
    <name type="scientific">Kwoniella bestiolae CBS 10118</name>
    <dbReference type="NCBI Taxonomy" id="1296100"/>
    <lineage>
        <taxon>Eukaryota</taxon>
        <taxon>Fungi</taxon>
        <taxon>Dikarya</taxon>
        <taxon>Basidiomycota</taxon>
        <taxon>Agaricomycotina</taxon>
        <taxon>Tremellomycetes</taxon>
        <taxon>Tremellales</taxon>
        <taxon>Cryptococcaceae</taxon>
        <taxon>Kwoniella</taxon>
    </lineage>
</organism>
<dbReference type="RefSeq" id="XP_019048023.1">
    <property type="nucleotide sequence ID" value="XM_019191275.1"/>
</dbReference>
<dbReference type="AlphaFoldDB" id="A0A1B9G7G9"/>
<sequence>MGDMDEDEVNIMDQRSIRQRYRLVSPLPSKNFDLEEDDYSPVTLVELVGVMKERRKKELEEKSVDLLTF</sequence>
<dbReference type="EMBL" id="KI894020">
    <property type="protein sequence ID" value="OCF26953.1"/>
    <property type="molecule type" value="Genomic_DNA"/>
</dbReference>
<reference evidence="1" key="1">
    <citation type="submission" date="2013-07" db="EMBL/GenBank/DDBJ databases">
        <title>The Genome Sequence of Cryptococcus bestiolae CBS10118.</title>
        <authorList>
            <consortium name="The Broad Institute Genome Sequencing Platform"/>
            <person name="Cuomo C."/>
            <person name="Litvintseva A."/>
            <person name="Chen Y."/>
            <person name="Heitman J."/>
            <person name="Sun S."/>
            <person name="Springer D."/>
            <person name="Dromer F."/>
            <person name="Young S.K."/>
            <person name="Zeng Q."/>
            <person name="Gargeya S."/>
            <person name="Fitzgerald M."/>
            <person name="Abouelleil A."/>
            <person name="Alvarado L."/>
            <person name="Berlin A.M."/>
            <person name="Chapman S.B."/>
            <person name="Dewar J."/>
            <person name="Goldberg J."/>
            <person name="Griggs A."/>
            <person name="Gujja S."/>
            <person name="Hansen M."/>
            <person name="Howarth C."/>
            <person name="Imamovic A."/>
            <person name="Larimer J."/>
            <person name="McCowan C."/>
            <person name="Murphy C."/>
            <person name="Pearson M."/>
            <person name="Priest M."/>
            <person name="Roberts A."/>
            <person name="Saif S."/>
            <person name="Shea T."/>
            <person name="Sykes S."/>
            <person name="Wortman J."/>
            <person name="Nusbaum C."/>
            <person name="Birren B."/>
        </authorList>
    </citation>
    <scope>NUCLEOTIDE SEQUENCE [LARGE SCALE GENOMIC DNA]</scope>
    <source>
        <strain evidence="1">CBS 10118</strain>
    </source>
</reference>